<evidence type="ECO:0000256" key="1">
    <source>
        <dbReference type="ARBA" id="ARBA00006817"/>
    </source>
</evidence>
<dbReference type="EMBL" id="CP032624">
    <property type="protein sequence ID" value="AYG02863.1"/>
    <property type="molecule type" value="Genomic_DNA"/>
</dbReference>
<organism evidence="3 4">
    <name type="scientific">Gryllotalpicola protaetiae</name>
    <dbReference type="NCBI Taxonomy" id="2419771"/>
    <lineage>
        <taxon>Bacteria</taxon>
        <taxon>Bacillati</taxon>
        <taxon>Actinomycetota</taxon>
        <taxon>Actinomycetes</taxon>
        <taxon>Micrococcales</taxon>
        <taxon>Microbacteriaceae</taxon>
        <taxon>Gryllotalpicola</taxon>
    </lineage>
</organism>
<dbReference type="KEGG" id="gry:D7I44_04555"/>
<keyword evidence="4" id="KW-1185">Reference proteome</keyword>
<evidence type="ECO:0000313" key="4">
    <source>
        <dbReference type="Proteomes" id="UP000275069"/>
    </source>
</evidence>
<name>A0A387BG08_9MICO</name>
<dbReference type="InterPro" id="IPR023393">
    <property type="entry name" value="START-like_dom_sf"/>
</dbReference>
<evidence type="ECO:0000313" key="3">
    <source>
        <dbReference type="EMBL" id="AYG02863.1"/>
    </source>
</evidence>
<dbReference type="SUPFAM" id="SSF55961">
    <property type="entry name" value="Bet v1-like"/>
    <property type="match status" value="1"/>
</dbReference>
<dbReference type="RefSeq" id="WP_120788397.1">
    <property type="nucleotide sequence ID" value="NZ_CP032624.1"/>
</dbReference>
<evidence type="ECO:0000259" key="2">
    <source>
        <dbReference type="Pfam" id="PF08327"/>
    </source>
</evidence>
<dbReference type="InterPro" id="IPR013538">
    <property type="entry name" value="ASHA1/2-like_C"/>
</dbReference>
<proteinExistence type="inferred from homology"/>
<accession>A0A387BG08</accession>
<feature type="domain" description="Activator of Hsp90 ATPase homologue 1/2-like C-terminal" evidence="2">
    <location>
        <begin position="16"/>
        <end position="129"/>
    </location>
</feature>
<reference evidence="3 4" key="1">
    <citation type="submission" date="2018-09" db="EMBL/GenBank/DDBJ databases">
        <title>Genome sequencing of strain 2DFW10M-5.</title>
        <authorList>
            <person name="Heo J."/>
            <person name="Kim S.-J."/>
            <person name="Kwon S.-W."/>
        </authorList>
    </citation>
    <scope>NUCLEOTIDE SEQUENCE [LARGE SCALE GENOMIC DNA]</scope>
    <source>
        <strain evidence="3 4">2DFW10M-5</strain>
    </source>
</reference>
<comment type="similarity">
    <text evidence="1">Belongs to the AHA1 family.</text>
</comment>
<protein>
    <submittedName>
        <fullName evidence="3">Polyketide cyclase</fullName>
    </submittedName>
</protein>
<dbReference type="OrthoDB" id="9803476at2"/>
<dbReference type="Gene3D" id="3.30.530.20">
    <property type="match status" value="1"/>
</dbReference>
<dbReference type="Pfam" id="PF08327">
    <property type="entry name" value="AHSA1"/>
    <property type="match status" value="1"/>
</dbReference>
<sequence length="154" mass="16907">MPTTFGSFAIERTVPASPARVFACFADDTEKRAWFTGPDGFVEKAPRTFDFRVGGDEFNSVGTPDGPAHVFRAHYYDIVENERIVYAYEMYDGETRSSVSVATIEIAPVGDETKLTITESGVFFGDPAEADGRRHGTILLVNVIVAYLAGELVR</sequence>
<dbReference type="AlphaFoldDB" id="A0A387BG08"/>
<dbReference type="Proteomes" id="UP000275069">
    <property type="component" value="Chromosome"/>
</dbReference>
<gene>
    <name evidence="3" type="ORF">D7I44_04555</name>
</gene>